<keyword evidence="2" id="KW-1185">Reference proteome</keyword>
<dbReference type="RefSeq" id="WP_135482603.1">
    <property type="nucleotide sequence ID" value="NZ_SRMF01000002.1"/>
</dbReference>
<comment type="caution">
    <text evidence="1">The sequence shown here is derived from an EMBL/GenBank/DDBJ whole genome shotgun (WGS) entry which is preliminary data.</text>
</comment>
<evidence type="ECO:0000313" key="2">
    <source>
        <dbReference type="Proteomes" id="UP000297475"/>
    </source>
</evidence>
<organism evidence="1 2">
    <name type="scientific">Natronospirillum operosum</name>
    <dbReference type="NCBI Taxonomy" id="2759953"/>
    <lineage>
        <taxon>Bacteria</taxon>
        <taxon>Pseudomonadati</taxon>
        <taxon>Pseudomonadota</taxon>
        <taxon>Gammaproteobacteria</taxon>
        <taxon>Oceanospirillales</taxon>
        <taxon>Natronospirillaceae</taxon>
        <taxon>Natronospirillum</taxon>
    </lineage>
</organism>
<dbReference type="AlphaFoldDB" id="A0A4Z0W7K1"/>
<dbReference type="Proteomes" id="UP000297475">
    <property type="component" value="Unassembled WGS sequence"/>
</dbReference>
<proteinExistence type="predicted"/>
<dbReference type="OrthoDB" id="9792747at2"/>
<accession>A0A4Z0W7K1</accession>
<evidence type="ECO:0000313" key="1">
    <source>
        <dbReference type="EMBL" id="TGG94034.1"/>
    </source>
</evidence>
<dbReference type="EMBL" id="SRMF01000002">
    <property type="protein sequence ID" value="TGG94034.1"/>
    <property type="molecule type" value="Genomic_DNA"/>
</dbReference>
<gene>
    <name evidence="1" type="ORF">E4656_07600</name>
</gene>
<protein>
    <submittedName>
        <fullName evidence="1">Uncharacterized protein</fullName>
    </submittedName>
</protein>
<reference evidence="1 2" key="1">
    <citation type="submission" date="2019-04" db="EMBL/GenBank/DDBJ databases">
        <title>Natronospirillum operosus gen. nov., sp. nov., a haloalkaliphilic satellite isolated from decaying biomass of laboratory culture of cyanobacterium Geitlerinema sp. and proposal of Natronospirillaceae fam. nov. and Saccharospirillaceae fam. nov.</title>
        <authorList>
            <person name="Kevbrin V."/>
            <person name="Boltyanskaya Y."/>
            <person name="Koziaeva V."/>
            <person name="Grouzdev D.S."/>
            <person name="Park M."/>
            <person name="Cho J."/>
        </authorList>
    </citation>
    <scope>NUCLEOTIDE SEQUENCE [LARGE SCALE GENOMIC DNA]</scope>
    <source>
        <strain evidence="1 2">G-116</strain>
    </source>
</reference>
<sequence length="102" mass="11571">METLNQHYFARQRVQNHAARTAAVPAAARSRAYRVFLRAHLEAGYHTPLEHLREDITAAVPALETLSYQSHVVPLAQTLQGRLEQDLGVRVRSIDVEVQYQP</sequence>
<name>A0A4Z0W7K1_9GAMM</name>